<organism evidence="1 2">
    <name type="scientific">Aliidongia dinghuensis</name>
    <dbReference type="NCBI Taxonomy" id="1867774"/>
    <lineage>
        <taxon>Bacteria</taxon>
        <taxon>Pseudomonadati</taxon>
        <taxon>Pseudomonadota</taxon>
        <taxon>Alphaproteobacteria</taxon>
        <taxon>Rhodospirillales</taxon>
        <taxon>Dongiaceae</taxon>
        <taxon>Aliidongia</taxon>
    </lineage>
</organism>
<dbReference type="AlphaFoldDB" id="A0A8J3E3N3"/>
<evidence type="ECO:0000313" key="1">
    <source>
        <dbReference type="EMBL" id="GGF17571.1"/>
    </source>
</evidence>
<dbReference type="Proteomes" id="UP000646365">
    <property type="component" value="Unassembled WGS sequence"/>
</dbReference>
<name>A0A8J3E3N3_9PROT</name>
<dbReference type="EMBL" id="BMJQ01000005">
    <property type="protein sequence ID" value="GGF17571.1"/>
    <property type="molecule type" value="Genomic_DNA"/>
</dbReference>
<reference evidence="1" key="1">
    <citation type="journal article" date="2014" name="Int. J. Syst. Evol. Microbiol.">
        <title>Complete genome sequence of Corynebacterium casei LMG S-19264T (=DSM 44701T), isolated from a smear-ripened cheese.</title>
        <authorList>
            <consortium name="US DOE Joint Genome Institute (JGI-PGF)"/>
            <person name="Walter F."/>
            <person name="Albersmeier A."/>
            <person name="Kalinowski J."/>
            <person name="Ruckert C."/>
        </authorList>
    </citation>
    <scope>NUCLEOTIDE SEQUENCE</scope>
    <source>
        <strain evidence="1">CGMCC 1.15725</strain>
    </source>
</reference>
<reference evidence="1" key="2">
    <citation type="submission" date="2020-09" db="EMBL/GenBank/DDBJ databases">
        <authorList>
            <person name="Sun Q."/>
            <person name="Zhou Y."/>
        </authorList>
    </citation>
    <scope>NUCLEOTIDE SEQUENCE</scope>
    <source>
        <strain evidence="1">CGMCC 1.15725</strain>
    </source>
</reference>
<keyword evidence="2" id="KW-1185">Reference proteome</keyword>
<gene>
    <name evidence="1" type="ORF">GCM10011611_24290</name>
</gene>
<proteinExistence type="predicted"/>
<sequence length="138" mass="14840">MSIGPISPSWSSSYATARDLIQQTINGQDRTDPRSVIDEIAQGGAGGLLKYQEKQAEKKIEEQVLQSMGLKDGDLKNLSPDKLAQVEAAVAKALQQQIKNTMRNQAEQQATASTKQVFGSNSQSLLSTATTAALFELS</sequence>
<comment type="caution">
    <text evidence="1">The sequence shown here is derived from an EMBL/GenBank/DDBJ whole genome shotgun (WGS) entry which is preliminary data.</text>
</comment>
<dbReference type="RefSeq" id="WP_189045970.1">
    <property type="nucleotide sequence ID" value="NZ_BMJQ01000005.1"/>
</dbReference>
<accession>A0A8J3E3N3</accession>
<evidence type="ECO:0000313" key="2">
    <source>
        <dbReference type="Proteomes" id="UP000646365"/>
    </source>
</evidence>
<protein>
    <submittedName>
        <fullName evidence="1">Uncharacterized protein</fullName>
    </submittedName>
</protein>